<dbReference type="EMBL" id="OX459961">
    <property type="protein sequence ID" value="CAI9166387.1"/>
    <property type="molecule type" value="Genomic_DNA"/>
</dbReference>
<protein>
    <submittedName>
        <fullName evidence="1">Uncharacterized protein</fullName>
    </submittedName>
</protein>
<evidence type="ECO:0000313" key="1">
    <source>
        <dbReference type="EMBL" id="CAI9166387.1"/>
    </source>
</evidence>
<dbReference type="Proteomes" id="UP001176941">
    <property type="component" value="Chromosome 25"/>
</dbReference>
<organism evidence="1 2">
    <name type="scientific">Rangifer tarandus platyrhynchus</name>
    <name type="common">Svalbard reindeer</name>
    <dbReference type="NCBI Taxonomy" id="3082113"/>
    <lineage>
        <taxon>Eukaryota</taxon>
        <taxon>Metazoa</taxon>
        <taxon>Chordata</taxon>
        <taxon>Craniata</taxon>
        <taxon>Vertebrata</taxon>
        <taxon>Euteleostomi</taxon>
        <taxon>Mammalia</taxon>
        <taxon>Eutheria</taxon>
        <taxon>Laurasiatheria</taxon>
        <taxon>Artiodactyla</taxon>
        <taxon>Ruminantia</taxon>
        <taxon>Pecora</taxon>
        <taxon>Cervidae</taxon>
        <taxon>Odocoileinae</taxon>
        <taxon>Rangifer</taxon>
    </lineage>
</organism>
<keyword evidence="2" id="KW-1185">Reference proteome</keyword>
<gene>
    <name evidence="1" type="ORF">MRATA1EN1_LOCUS15349</name>
</gene>
<name>A0ABN8YXR2_RANTA</name>
<reference evidence="1" key="1">
    <citation type="submission" date="2023-04" db="EMBL/GenBank/DDBJ databases">
        <authorList>
            <consortium name="ELIXIR-Norway"/>
        </authorList>
    </citation>
    <scope>NUCLEOTIDE SEQUENCE [LARGE SCALE GENOMIC DNA]</scope>
</reference>
<proteinExistence type="predicted"/>
<evidence type="ECO:0000313" key="2">
    <source>
        <dbReference type="Proteomes" id="UP001176941"/>
    </source>
</evidence>
<sequence>MASLQHVEIILTSGSRGVRERLRAGRGKPVSCPWWLRRLDVRPGRSRRGADPRAGGRHFSGPSLLATQPVCAGHRLQVFVCTALGRKRGRIPEIGRK</sequence>
<accession>A0ABN8YXR2</accession>